<dbReference type="GO" id="GO:0005524">
    <property type="term" value="F:ATP binding"/>
    <property type="evidence" value="ECO:0007669"/>
    <property type="project" value="UniProtKB-KW"/>
</dbReference>
<reference evidence="5 6" key="1">
    <citation type="journal article" date="2015" name="Stand. Genomic Sci.">
        <title>High quality draft genome sequence of the moderately halophilic bacterium Pontibacillus yanchengensis Y32(T) and comparison among Pontibacillus genomes.</title>
        <authorList>
            <person name="Huang J."/>
            <person name="Qiao Z.X."/>
            <person name="Tang J.W."/>
            <person name="Wang G."/>
        </authorList>
    </citation>
    <scope>NUCLEOTIDE SEQUENCE [LARGE SCALE GENOMIC DNA]</scope>
    <source>
        <strain evidence="5 6">Y32</strain>
    </source>
</reference>
<feature type="domain" description="Carboxyltransferase" evidence="4">
    <location>
        <begin position="23"/>
        <end position="323"/>
    </location>
</feature>
<dbReference type="GO" id="GO:0016787">
    <property type="term" value="F:hydrolase activity"/>
    <property type="evidence" value="ECO:0007669"/>
    <property type="project" value="UniProtKB-KW"/>
</dbReference>
<dbReference type="NCBIfam" id="TIGR00724">
    <property type="entry name" value="urea_amlyse_rel"/>
    <property type="match status" value="1"/>
</dbReference>
<dbReference type="InterPro" id="IPR052708">
    <property type="entry name" value="PxpC"/>
</dbReference>
<proteinExistence type="predicted"/>
<evidence type="ECO:0000256" key="1">
    <source>
        <dbReference type="ARBA" id="ARBA00022741"/>
    </source>
</evidence>
<dbReference type="STRING" id="1385514.N782_21495"/>
<dbReference type="PANTHER" id="PTHR43309:SF5">
    <property type="entry name" value="5-OXOPROLINASE SUBUNIT C"/>
    <property type="match status" value="1"/>
</dbReference>
<keyword evidence="1" id="KW-0547">Nucleotide-binding</keyword>
<keyword evidence="6" id="KW-1185">Reference proteome</keyword>
<dbReference type="Gene3D" id="2.40.100.10">
    <property type="entry name" value="Cyclophilin-like"/>
    <property type="match status" value="1"/>
</dbReference>
<dbReference type="Pfam" id="PF02626">
    <property type="entry name" value="CT_A_B"/>
    <property type="match status" value="1"/>
</dbReference>
<dbReference type="RefSeq" id="WP_036824500.1">
    <property type="nucleotide sequence ID" value="NZ_AVBF01000102.1"/>
</dbReference>
<keyword evidence="2" id="KW-0378">Hydrolase</keyword>
<dbReference type="SMART" id="SM00797">
    <property type="entry name" value="AHS2"/>
    <property type="match status" value="1"/>
</dbReference>
<dbReference type="EMBL" id="AVBF01000102">
    <property type="protein sequence ID" value="KGP70886.1"/>
    <property type="molecule type" value="Genomic_DNA"/>
</dbReference>
<keyword evidence="3" id="KW-0067">ATP-binding</keyword>
<name>A0A0A2TA00_9BACI</name>
<gene>
    <name evidence="5" type="ORF">N782_21495</name>
</gene>
<evidence type="ECO:0000259" key="4">
    <source>
        <dbReference type="SMART" id="SM00797"/>
    </source>
</evidence>
<sequence length="341" mass="37414">MIYVKKPGLLSTLQDQGRIGYQKHGVIMSGVMDPVSPRIANLLVGNDENEVVLEITMLGPTLVFEQNTIIALCGGDLSPRIDGSPIKQWSPIFVKKGSTLTLGQAQQGCRVYLAVAGGFQVPKVMGSKSTYLRAGIGGYKGRAIQAQDNLSIGTPSPTIETKIKELEEQTTNNERFLEMKWYVASEFAAPFQSKSSHPIRVIKGREYDLFTQESQQSLFSESFTISSQSDRMGYRLEGSTLPLNNEISLKSEAVAFGTIQVPSNGQPILLMADRQTTGGYPKIAQVATVDLPVLAQLKPGTTITFEEISLEKAQKLYLEREANLQQLAQGIHLKSIQEGFR</sequence>
<evidence type="ECO:0000256" key="3">
    <source>
        <dbReference type="ARBA" id="ARBA00022840"/>
    </source>
</evidence>
<dbReference type="OrthoDB" id="9782422at2"/>
<dbReference type="eggNOG" id="COG1984">
    <property type="taxonomic scope" value="Bacteria"/>
</dbReference>
<evidence type="ECO:0000256" key="2">
    <source>
        <dbReference type="ARBA" id="ARBA00022801"/>
    </source>
</evidence>
<organism evidence="5 6">
    <name type="scientific">Pontibacillus yanchengensis Y32</name>
    <dbReference type="NCBI Taxonomy" id="1385514"/>
    <lineage>
        <taxon>Bacteria</taxon>
        <taxon>Bacillati</taxon>
        <taxon>Bacillota</taxon>
        <taxon>Bacilli</taxon>
        <taxon>Bacillales</taxon>
        <taxon>Bacillaceae</taxon>
        <taxon>Pontibacillus</taxon>
    </lineage>
</organism>
<accession>A0A0A2TA00</accession>
<dbReference type="InterPro" id="IPR003778">
    <property type="entry name" value="CT_A_B"/>
</dbReference>
<evidence type="ECO:0000313" key="6">
    <source>
        <dbReference type="Proteomes" id="UP000030147"/>
    </source>
</evidence>
<dbReference type="AlphaFoldDB" id="A0A0A2TA00"/>
<dbReference type="PANTHER" id="PTHR43309">
    <property type="entry name" value="5-OXOPROLINASE SUBUNIT C"/>
    <property type="match status" value="1"/>
</dbReference>
<evidence type="ECO:0000313" key="5">
    <source>
        <dbReference type="EMBL" id="KGP70886.1"/>
    </source>
</evidence>
<comment type="caution">
    <text evidence="5">The sequence shown here is derived from an EMBL/GenBank/DDBJ whole genome shotgun (WGS) entry which is preliminary data.</text>
</comment>
<dbReference type="SUPFAM" id="SSF50891">
    <property type="entry name" value="Cyclophilin-like"/>
    <property type="match status" value="1"/>
</dbReference>
<protein>
    <submittedName>
        <fullName evidence="5">KipI antagonist</fullName>
    </submittedName>
</protein>
<dbReference type="InterPro" id="IPR029000">
    <property type="entry name" value="Cyclophilin-like_dom_sf"/>
</dbReference>
<dbReference type="Proteomes" id="UP000030147">
    <property type="component" value="Unassembled WGS sequence"/>
</dbReference>